<dbReference type="GO" id="GO:0051213">
    <property type="term" value="F:dioxygenase activity"/>
    <property type="evidence" value="ECO:0007669"/>
    <property type="project" value="InterPro"/>
</dbReference>
<name>A0AAD7UCS4_9STRA</name>
<dbReference type="InterPro" id="IPR022742">
    <property type="entry name" value="Hydrolase_4"/>
</dbReference>
<sequence>MCQRRTTTFDLEQRGQCAACESALYLDAATSTTRCPRCETKGARAVGSGRHVLDDNGSVVDFVPSWLQDTDTVMRGLLREVEWRVCDDVVDGSLVAQPREIAYEATGAALGVPYAYEGLATQLEPREFSPTVLDLRRRVERAIFGHDDGFFNSAHLNLYRSGADHVSWHADEDDDLYGENPVIASLSLGCRRTFAMRRAKEILTFSLDDGALLVMAGATQKNFDHSIRKDDSVERRVNITFRRVLRVSSPDRQLLMPASILTGPEGTRFPVMRDALLSTAFAALLPLELLTLGSLSRGLESLGYMPGRRTYDVRQGRIYLLSARLRAYGVRGDGLAAWLATTPDAGKKLACAAALAPTPRFCLVFCGGNAGDLGYRIPTLRHLATVFPDADIASFDYAGFGLSEGASSEATAFASLRDFCDSYRERRGDVPLVLYGHSMGASVAIDFATSGYPRRRARALVLDGPPASIFHCLGCGTRASLAALFGRLDYYPNHRKIGTLECPVFILHGLQDPICPPINARRLYDAAPPSTTRYEPIFWVPGATHGDCASVAPDEFARRLRRFVNAALGLPPRIGAGRDG</sequence>
<dbReference type="Gene3D" id="2.60.120.590">
    <property type="entry name" value="Alpha-ketoglutarate-dependent dioxygenase AlkB-like"/>
    <property type="match status" value="1"/>
</dbReference>
<dbReference type="InterPro" id="IPR032854">
    <property type="entry name" value="ALKBH3"/>
</dbReference>
<dbReference type="SUPFAM" id="SSF51197">
    <property type="entry name" value="Clavaminate synthase-like"/>
    <property type="match status" value="1"/>
</dbReference>
<dbReference type="Proteomes" id="UP001230188">
    <property type="component" value="Unassembled WGS sequence"/>
</dbReference>
<dbReference type="AlphaFoldDB" id="A0AAD7UCS4"/>
<accession>A0AAD7UCS4</accession>
<dbReference type="EMBL" id="JAQMWT010000379">
    <property type="protein sequence ID" value="KAJ8602460.1"/>
    <property type="molecule type" value="Genomic_DNA"/>
</dbReference>
<organism evidence="2 3">
    <name type="scientific">Chrysophaeum taylorii</name>
    <dbReference type="NCBI Taxonomy" id="2483200"/>
    <lineage>
        <taxon>Eukaryota</taxon>
        <taxon>Sar</taxon>
        <taxon>Stramenopiles</taxon>
        <taxon>Ochrophyta</taxon>
        <taxon>Pelagophyceae</taxon>
        <taxon>Pelagomonadales</taxon>
        <taxon>Pelagomonadaceae</taxon>
        <taxon>Chrysophaeum</taxon>
    </lineage>
</organism>
<feature type="domain" description="Fe2OG dioxygenase" evidence="1">
    <location>
        <begin position="150"/>
        <end position="245"/>
    </location>
</feature>
<dbReference type="Gene3D" id="3.40.50.1820">
    <property type="entry name" value="alpha/beta hydrolase"/>
    <property type="match status" value="1"/>
</dbReference>
<reference evidence="2" key="1">
    <citation type="submission" date="2023-01" db="EMBL/GenBank/DDBJ databases">
        <title>Metagenome sequencing of chrysophaentin producing Chrysophaeum taylorii.</title>
        <authorList>
            <person name="Davison J."/>
            <person name="Bewley C."/>
        </authorList>
    </citation>
    <scope>NUCLEOTIDE SEQUENCE</scope>
    <source>
        <strain evidence="2">NIES-1699</strain>
    </source>
</reference>
<evidence type="ECO:0000313" key="2">
    <source>
        <dbReference type="EMBL" id="KAJ8602460.1"/>
    </source>
</evidence>
<gene>
    <name evidence="2" type="ORF">CTAYLR_001298</name>
</gene>
<evidence type="ECO:0000313" key="3">
    <source>
        <dbReference type="Proteomes" id="UP001230188"/>
    </source>
</evidence>
<dbReference type="InterPro" id="IPR005123">
    <property type="entry name" value="Oxoglu/Fe-dep_dioxygenase_dom"/>
</dbReference>
<dbReference type="GO" id="GO:0006307">
    <property type="term" value="P:DNA alkylation repair"/>
    <property type="evidence" value="ECO:0007669"/>
    <property type="project" value="InterPro"/>
</dbReference>
<dbReference type="SUPFAM" id="SSF53474">
    <property type="entry name" value="alpha/beta-Hydrolases"/>
    <property type="match status" value="1"/>
</dbReference>
<dbReference type="PROSITE" id="PS51471">
    <property type="entry name" value="FE2OG_OXY"/>
    <property type="match status" value="1"/>
</dbReference>
<dbReference type="Pfam" id="PF13532">
    <property type="entry name" value="2OG-FeII_Oxy_2"/>
    <property type="match status" value="1"/>
</dbReference>
<protein>
    <recommendedName>
        <fullName evidence="1">Fe2OG dioxygenase domain-containing protein</fullName>
    </recommendedName>
</protein>
<dbReference type="InterPro" id="IPR029058">
    <property type="entry name" value="AB_hydrolase_fold"/>
</dbReference>
<comment type="caution">
    <text evidence="2">The sequence shown here is derived from an EMBL/GenBank/DDBJ whole genome shotgun (WGS) entry which is preliminary data.</text>
</comment>
<dbReference type="InterPro" id="IPR037151">
    <property type="entry name" value="AlkB-like_sf"/>
</dbReference>
<dbReference type="Pfam" id="PF12146">
    <property type="entry name" value="Hydrolase_4"/>
    <property type="match status" value="1"/>
</dbReference>
<keyword evidence="3" id="KW-1185">Reference proteome</keyword>
<dbReference type="PANTHER" id="PTHR31212">
    <property type="entry name" value="ALPHA-KETOGLUTARATE-DEPENDENT DIOXYGENASE ALKB HOMOLOG 3"/>
    <property type="match status" value="1"/>
</dbReference>
<dbReference type="PANTHER" id="PTHR31212:SF4">
    <property type="entry name" value="ALPHA-KETOGLUTARATE-DEPENDENT DIOXYGENASE ALKB HOMOLOG 3"/>
    <property type="match status" value="1"/>
</dbReference>
<dbReference type="InterPro" id="IPR027450">
    <property type="entry name" value="AlkB-like"/>
</dbReference>
<evidence type="ECO:0000259" key="1">
    <source>
        <dbReference type="PROSITE" id="PS51471"/>
    </source>
</evidence>
<proteinExistence type="predicted"/>